<feature type="chain" id="PRO_5046248042" evidence="1">
    <location>
        <begin position="26"/>
        <end position="303"/>
    </location>
</feature>
<evidence type="ECO:0000313" key="3">
    <source>
        <dbReference type="Proteomes" id="UP000612680"/>
    </source>
</evidence>
<evidence type="ECO:0000313" key="2">
    <source>
        <dbReference type="EMBL" id="QRR03407.1"/>
    </source>
</evidence>
<organism evidence="2 3">
    <name type="scientific">Dyadobacter sandarakinus</name>
    <dbReference type="NCBI Taxonomy" id="2747268"/>
    <lineage>
        <taxon>Bacteria</taxon>
        <taxon>Pseudomonadati</taxon>
        <taxon>Bacteroidota</taxon>
        <taxon>Cytophagia</taxon>
        <taxon>Cytophagales</taxon>
        <taxon>Spirosomataceae</taxon>
        <taxon>Dyadobacter</taxon>
    </lineage>
</organism>
<protein>
    <submittedName>
        <fullName evidence="2">PE-PGRS family protein</fullName>
    </submittedName>
</protein>
<dbReference type="SUPFAM" id="SSF63829">
    <property type="entry name" value="Calcium-dependent phosphotriesterase"/>
    <property type="match status" value="1"/>
</dbReference>
<reference evidence="2 3" key="1">
    <citation type="submission" date="2020-06" db="EMBL/GenBank/DDBJ databases">
        <title>Dyadobacter sandarakinus sp. nov., isolated from the soil of the Arctic Yellow River Station.</title>
        <authorList>
            <person name="Zhang Y."/>
            <person name="Peng F."/>
        </authorList>
    </citation>
    <scope>NUCLEOTIDE SEQUENCE [LARGE SCALE GENOMIC DNA]</scope>
    <source>
        <strain evidence="2 3">Q3-56</strain>
    </source>
</reference>
<dbReference type="PROSITE" id="PS51257">
    <property type="entry name" value="PROKAR_LIPOPROTEIN"/>
    <property type="match status" value="1"/>
</dbReference>
<name>A0ABX7IBB5_9BACT</name>
<feature type="signal peptide" evidence="1">
    <location>
        <begin position="1"/>
        <end position="25"/>
    </location>
</feature>
<gene>
    <name evidence="2" type="ORF">HWI92_22085</name>
</gene>
<evidence type="ECO:0000256" key="1">
    <source>
        <dbReference type="SAM" id="SignalP"/>
    </source>
</evidence>
<dbReference type="RefSeq" id="WP_204659343.1">
    <property type="nucleotide sequence ID" value="NZ_CP056775.1"/>
</dbReference>
<sequence>MSLYKKQGSQIGLFFYLLVFCLTCACGPDPDPAVETPADFETKARKYPIQPGIVDEASGLAASKSMPGFLWTHQDSGAPPALYLISPDGKRIKTFNIPGAQNHDWEDVAMGPGPVQGVNYLYIGDTGNNNSPVTPTNTIYRVPEIVDSTAAFGIADKITFSYPDGLRDAEAVMVDPATRDILIISKESNTTGLYRLAYPQSTNGTIVAEKMGNVPDVAIATSADISPDGSEILVRTYIAVYYWKKKADESIAQTLLKPSVRQFLVELEPQGESVCFDQSAAGFYTLSEKGKSAGVSLNYYKRK</sequence>
<keyword evidence="1" id="KW-0732">Signal</keyword>
<accession>A0ABX7IBB5</accession>
<dbReference type="Proteomes" id="UP000612680">
    <property type="component" value="Chromosome"/>
</dbReference>
<keyword evidence="3" id="KW-1185">Reference proteome</keyword>
<proteinExistence type="predicted"/>
<dbReference type="EMBL" id="CP056775">
    <property type="protein sequence ID" value="QRR03407.1"/>
    <property type="molecule type" value="Genomic_DNA"/>
</dbReference>